<dbReference type="OMA" id="EAMDQSI"/>
<feature type="region of interest" description="Disordered" evidence="4">
    <location>
        <begin position="1"/>
        <end position="23"/>
    </location>
</feature>
<evidence type="ECO:0000256" key="2">
    <source>
        <dbReference type="ARBA" id="ARBA00022737"/>
    </source>
</evidence>
<dbReference type="OrthoDB" id="256303at2759"/>
<dbReference type="InterPro" id="IPR001680">
    <property type="entry name" value="WD40_rpt"/>
</dbReference>
<dbReference type="EMBL" id="CDSF01000088">
    <property type="protein sequence ID" value="CEO98919.1"/>
    <property type="molecule type" value="Genomic_DNA"/>
</dbReference>
<evidence type="ECO:0000313" key="6">
    <source>
        <dbReference type="EMBL" id="SPQ92993.1"/>
    </source>
</evidence>
<dbReference type="PANTHER" id="PTHR10971">
    <property type="entry name" value="MRNA EXPORT FACTOR AND BUB3"/>
    <property type="match status" value="1"/>
</dbReference>
<dbReference type="Proteomes" id="UP000290189">
    <property type="component" value="Unassembled WGS sequence"/>
</dbReference>
<dbReference type="InterPro" id="IPR036322">
    <property type="entry name" value="WD40_repeat_dom_sf"/>
</dbReference>
<keyword evidence="2" id="KW-0677">Repeat</keyword>
<feature type="repeat" description="WD" evidence="3">
    <location>
        <begin position="109"/>
        <end position="150"/>
    </location>
</feature>
<keyword evidence="7" id="KW-1185">Reference proteome</keyword>
<dbReference type="SUPFAM" id="SSF50978">
    <property type="entry name" value="WD40 repeat-like"/>
    <property type="match status" value="1"/>
</dbReference>
<proteinExistence type="predicted"/>
<dbReference type="Proteomes" id="UP000039324">
    <property type="component" value="Unassembled WGS sequence"/>
</dbReference>
<reference evidence="6 8" key="2">
    <citation type="submission" date="2018-03" db="EMBL/GenBank/DDBJ databases">
        <authorList>
            <person name="Fogelqvist J."/>
        </authorList>
    </citation>
    <scope>NUCLEOTIDE SEQUENCE [LARGE SCALE GENOMIC DNA]</scope>
</reference>
<evidence type="ECO:0000313" key="8">
    <source>
        <dbReference type="Proteomes" id="UP000290189"/>
    </source>
</evidence>
<feature type="compositionally biased region" description="Polar residues" evidence="4">
    <location>
        <begin position="1"/>
        <end position="18"/>
    </location>
</feature>
<evidence type="ECO:0000256" key="1">
    <source>
        <dbReference type="ARBA" id="ARBA00022574"/>
    </source>
</evidence>
<dbReference type="Gene3D" id="2.130.10.10">
    <property type="entry name" value="YVTN repeat-like/Quinoprotein amine dehydrogenase"/>
    <property type="match status" value="1"/>
</dbReference>
<evidence type="ECO:0000256" key="4">
    <source>
        <dbReference type="SAM" id="MobiDB-lite"/>
    </source>
</evidence>
<evidence type="ECO:0000313" key="7">
    <source>
        <dbReference type="Proteomes" id="UP000039324"/>
    </source>
</evidence>
<dbReference type="EMBL" id="OVEO01000001">
    <property type="protein sequence ID" value="SPQ92993.1"/>
    <property type="molecule type" value="Genomic_DNA"/>
</dbReference>
<keyword evidence="6" id="KW-0496">Mitochondrion</keyword>
<dbReference type="Pfam" id="PF00400">
    <property type="entry name" value="WD40"/>
    <property type="match status" value="3"/>
</dbReference>
<accession>A0A0G4IUV4</accession>
<dbReference type="AlphaFoldDB" id="A0A0G4IUV4"/>
<protein>
    <submittedName>
        <fullName evidence="5">Uncharacterized protein</fullName>
    </submittedName>
</protein>
<reference evidence="5 7" key="1">
    <citation type="submission" date="2015-02" db="EMBL/GenBank/DDBJ databases">
        <authorList>
            <person name="Chooi Y.-H."/>
        </authorList>
    </citation>
    <scope>NUCLEOTIDE SEQUENCE [LARGE SCALE GENOMIC DNA]</scope>
    <source>
        <strain evidence="5">E3</strain>
    </source>
</reference>
<dbReference type="PROSITE" id="PS50294">
    <property type="entry name" value="WD_REPEATS_REGION"/>
    <property type="match status" value="1"/>
</dbReference>
<organism evidence="5 7">
    <name type="scientific">Plasmodiophora brassicae</name>
    <name type="common">Clubroot disease agent</name>
    <dbReference type="NCBI Taxonomy" id="37360"/>
    <lineage>
        <taxon>Eukaryota</taxon>
        <taxon>Sar</taxon>
        <taxon>Rhizaria</taxon>
        <taxon>Endomyxa</taxon>
        <taxon>Phytomyxea</taxon>
        <taxon>Plasmodiophorida</taxon>
        <taxon>Plasmodiophoridae</taxon>
        <taxon>Plasmodiophora</taxon>
    </lineage>
</organism>
<sequence>MFGTSGSSLTAAKSNPNNDFEVDQVQPDGISSLAFSPTPDNFLVATSWNNEIRFWQVMPNGQSMPKAMTSSADPLLCCAWGSDNQNVFFAGADKAVKHWIPSTNQTQQLGTHDSVVKEMEWVKDVGMLCTGSWDRTLRWWDPRSAGSPKANVSLPERCYSMSAVYPLLVVACGNRGIVIYDLRNPATPYKTVESSLREQTRSVACFPDRTGFAVGSIEGRVSVQHVEEKDAGKNFAFRCHRVEPGPDIYAVNQIRFHPGFGTFATCGGDGVVNFWDKEAKQRLKLFASVGQPISASNFNHDGTIFGYAASYDWYKGSQFYNKNEASRIFLHAVSELDIKPRGKKNTR</sequence>
<gene>
    <name evidence="5" type="ORF">PBRA_007033</name>
    <name evidence="6" type="ORF">PLBR_LOCUS208</name>
</gene>
<dbReference type="SMART" id="SM00320">
    <property type="entry name" value="WD40"/>
    <property type="match status" value="4"/>
</dbReference>
<geneLocation type="mitochondrion" evidence="6"/>
<dbReference type="InterPro" id="IPR015943">
    <property type="entry name" value="WD40/YVTN_repeat-like_dom_sf"/>
</dbReference>
<keyword evidence="1 3" id="KW-0853">WD repeat</keyword>
<dbReference type="STRING" id="37360.A0A0G4IUV4"/>
<name>A0A0G4IUV4_PLABS</name>
<evidence type="ECO:0000256" key="3">
    <source>
        <dbReference type="PROSITE-ProRule" id="PRU00221"/>
    </source>
</evidence>
<evidence type="ECO:0000313" key="5">
    <source>
        <dbReference type="EMBL" id="CEO98919.1"/>
    </source>
</evidence>
<dbReference type="PROSITE" id="PS50082">
    <property type="entry name" value="WD_REPEATS_2"/>
    <property type="match status" value="1"/>
</dbReference>